<accession>I2GK37</accession>
<dbReference type="eggNOG" id="COG1670">
    <property type="taxonomic scope" value="Bacteria"/>
</dbReference>
<name>I2GK37_9BACT</name>
<gene>
    <name evidence="1" type="ORF">BN8_03418</name>
</gene>
<proteinExistence type="predicted"/>
<dbReference type="InterPro" id="IPR016181">
    <property type="entry name" value="Acyl_CoA_acyltransferase"/>
</dbReference>
<dbReference type="OrthoDB" id="928069at2"/>
<evidence type="ECO:0008006" key="3">
    <source>
        <dbReference type="Google" id="ProtNLM"/>
    </source>
</evidence>
<reference evidence="1 2" key="1">
    <citation type="journal article" date="2012" name="J. Bacteriol.">
        <title>Genome Sequence of the Filamentous Bacterium Fibrisoma limi BUZ 3T.</title>
        <authorList>
            <person name="Filippini M."/>
            <person name="Qi W."/>
            <person name="Jaenicke S."/>
            <person name="Goesmann A."/>
            <person name="Smits T.H."/>
            <person name="Bagheri H.C."/>
        </authorList>
    </citation>
    <scope>NUCLEOTIDE SEQUENCE [LARGE SCALE GENOMIC DNA]</scope>
    <source>
        <strain evidence="2">BUZ 3T</strain>
    </source>
</reference>
<evidence type="ECO:0000313" key="1">
    <source>
        <dbReference type="EMBL" id="CCH54262.1"/>
    </source>
</evidence>
<dbReference type="EMBL" id="CAIT01000006">
    <property type="protein sequence ID" value="CCH54262.1"/>
    <property type="molecule type" value="Genomic_DNA"/>
</dbReference>
<dbReference type="Proteomes" id="UP000009309">
    <property type="component" value="Unassembled WGS sequence"/>
</dbReference>
<comment type="caution">
    <text evidence="1">The sequence shown here is derived from an EMBL/GenBank/DDBJ whole genome shotgun (WGS) entry which is preliminary data.</text>
</comment>
<evidence type="ECO:0000313" key="2">
    <source>
        <dbReference type="Proteomes" id="UP000009309"/>
    </source>
</evidence>
<dbReference type="RefSeq" id="WP_009282842.1">
    <property type="nucleotide sequence ID" value="NZ_CAIT01000006.1"/>
</dbReference>
<organism evidence="1 2">
    <name type="scientific">Fibrisoma limi BUZ 3</name>
    <dbReference type="NCBI Taxonomy" id="1185876"/>
    <lineage>
        <taxon>Bacteria</taxon>
        <taxon>Pseudomonadati</taxon>
        <taxon>Bacteroidota</taxon>
        <taxon>Cytophagia</taxon>
        <taxon>Cytophagales</taxon>
        <taxon>Spirosomataceae</taxon>
        <taxon>Fibrisoma</taxon>
    </lineage>
</organism>
<sequence length="357" mass="40851">MPDLPTLNNPEKIEIYRNSGLIISVSRQIDPAAVTLLKRTIYGTSGVRYQHTNQETKIRSLQNPLFFHLYRLGQLIGTYCLVERPLDIDSQLITAFYGRYLSIDENHVSNGYGRLMKEQAVAFVEQCTQPPILFYSYIEAKNTRSIAISRQQGFESIATLNTYFFRRFSPQKSPGLVVASAEELPEIRSLLNQFYQQHTFKTFDNIGYNQHYFVLKESGQIVAGVQANPICWRFHQIAGIRGWMFMNILPRFGLTRRFFNPTQNCFLVLEGIYFEEGRPNLLPVLLESVLAHFGQHSAMCEIDQSDPLVPVLISKAMGFLSGFEKDVATHVFIKAVGVSEQRLLTLKPLYTSCFDYT</sequence>
<keyword evidence="2" id="KW-1185">Reference proteome</keyword>
<dbReference type="SUPFAM" id="SSF55729">
    <property type="entry name" value="Acyl-CoA N-acyltransferases (Nat)"/>
    <property type="match status" value="1"/>
</dbReference>
<dbReference type="AlphaFoldDB" id="I2GK37"/>
<protein>
    <recommendedName>
        <fullName evidence="3">N-acetyltransferase domain-containing protein</fullName>
    </recommendedName>
</protein>
<dbReference type="STRING" id="1185876.BN8_03418"/>